<feature type="region of interest" description="Disordered" evidence="1">
    <location>
        <begin position="59"/>
        <end position="83"/>
    </location>
</feature>
<dbReference type="InParanoid" id="A0A6P5J0V9"/>
<dbReference type="GeneID" id="110198133"/>
<dbReference type="KEGG" id="pcw:110198133"/>
<accession>A0A6P5J0V9</accession>
<evidence type="ECO:0000256" key="1">
    <source>
        <dbReference type="SAM" id="MobiDB-lite"/>
    </source>
</evidence>
<protein>
    <submittedName>
        <fullName evidence="3">Uncharacterized protein LOC110198133</fullName>
    </submittedName>
</protein>
<dbReference type="Proteomes" id="UP000515140">
    <property type="component" value="Unplaced"/>
</dbReference>
<gene>
    <name evidence="3" type="primary">LOC110198133</name>
</gene>
<organism evidence="2 3">
    <name type="scientific">Phascolarctos cinereus</name>
    <name type="common">Koala</name>
    <dbReference type="NCBI Taxonomy" id="38626"/>
    <lineage>
        <taxon>Eukaryota</taxon>
        <taxon>Metazoa</taxon>
        <taxon>Chordata</taxon>
        <taxon>Craniata</taxon>
        <taxon>Vertebrata</taxon>
        <taxon>Euteleostomi</taxon>
        <taxon>Mammalia</taxon>
        <taxon>Metatheria</taxon>
        <taxon>Diprotodontia</taxon>
        <taxon>Phascolarctidae</taxon>
        <taxon>Phascolarctos</taxon>
    </lineage>
</organism>
<feature type="region of interest" description="Disordered" evidence="1">
    <location>
        <begin position="172"/>
        <end position="192"/>
    </location>
</feature>
<sequence>MQRTLKIAGYKEVQQNIYMSPSLVLTNESLGSLLPCARGFCCHIRLEFHKYSQGLPDTPESTFTPLSEVKPQESQHPGGQHGVEDRALDLESEDLLRHSGPPHLFVLDLPISNLKEAPLLTGESPSFQPVLRTQTQISCPRSKGTTHSLRNTWRQTPLSTLAIPSITASHRAKGLPEAESSPRGFCWNPRKTRRRERKSPLPVFPLALLPDFLDAHPYILKTQKVKGAVLEEPFSLQKDQRASQHPSTPE</sequence>
<keyword evidence="2" id="KW-1185">Reference proteome</keyword>
<name>A0A6P5J0V9_PHACI</name>
<proteinExistence type="predicted"/>
<reference evidence="3" key="1">
    <citation type="submission" date="2025-08" db="UniProtKB">
        <authorList>
            <consortium name="RefSeq"/>
        </authorList>
    </citation>
    <scope>IDENTIFICATION</scope>
    <source>
        <tissue evidence="3">Spleen</tissue>
    </source>
</reference>
<evidence type="ECO:0000313" key="2">
    <source>
        <dbReference type="Proteomes" id="UP000515140"/>
    </source>
</evidence>
<dbReference type="AlphaFoldDB" id="A0A6P5J0V9"/>
<dbReference type="RefSeq" id="XP_020827960.1">
    <property type="nucleotide sequence ID" value="XM_020972301.1"/>
</dbReference>
<evidence type="ECO:0000313" key="3">
    <source>
        <dbReference type="RefSeq" id="XP_020827960.1"/>
    </source>
</evidence>